<feature type="transmembrane region" description="Helical" evidence="7">
    <location>
        <begin position="301"/>
        <end position="319"/>
    </location>
</feature>
<dbReference type="GO" id="GO:0022857">
    <property type="term" value="F:transmembrane transporter activity"/>
    <property type="evidence" value="ECO:0007669"/>
    <property type="project" value="InterPro"/>
</dbReference>
<evidence type="ECO:0000256" key="6">
    <source>
        <dbReference type="SAM" id="MobiDB-lite"/>
    </source>
</evidence>
<feature type="transmembrane region" description="Helical" evidence="7">
    <location>
        <begin position="219"/>
        <end position="239"/>
    </location>
</feature>
<dbReference type="OrthoDB" id="3676653at2"/>
<proteinExistence type="predicted"/>
<dbReference type="CDD" id="cd06579">
    <property type="entry name" value="TM_PBP1_transp_AraH_like"/>
    <property type="match status" value="1"/>
</dbReference>
<protein>
    <submittedName>
        <fullName evidence="8">Monosaccharide ABC transporter membrane protein (CUT2 family)</fullName>
    </submittedName>
</protein>
<feature type="transmembrane region" description="Helical" evidence="7">
    <location>
        <begin position="276"/>
        <end position="295"/>
    </location>
</feature>
<feature type="region of interest" description="Disordered" evidence="6">
    <location>
        <begin position="329"/>
        <end position="356"/>
    </location>
</feature>
<name>A0A3N2BFG5_9MICO</name>
<dbReference type="GO" id="GO:0005886">
    <property type="term" value="C:plasma membrane"/>
    <property type="evidence" value="ECO:0007669"/>
    <property type="project" value="UniProtKB-SubCell"/>
</dbReference>
<feature type="transmembrane region" description="Helical" evidence="7">
    <location>
        <begin position="19"/>
        <end position="39"/>
    </location>
</feature>
<dbReference type="AlphaFoldDB" id="A0A3N2BFG5"/>
<feature type="transmembrane region" description="Helical" evidence="7">
    <location>
        <begin position="84"/>
        <end position="108"/>
    </location>
</feature>
<dbReference type="Pfam" id="PF02653">
    <property type="entry name" value="BPD_transp_2"/>
    <property type="match status" value="1"/>
</dbReference>
<keyword evidence="2" id="KW-1003">Cell membrane</keyword>
<organism evidence="8 9">
    <name type="scientific">Bogoriella caseilytica</name>
    <dbReference type="NCBI Taxonomy" id="56055"/>
    <lineage>
        <taxon>Bacteria</taxon>
        <taxon>Bacillati</taxon>
        <taxon>Actinomycetota</taxon>
        <taxon>Actinomycetes</taxon>
        <taxon>Micrococcales</taxon>
        <taxon>Bogoriellaceae</taxon>
        <taxon>Bogoriella</taxon>
    </lineage>
</organism>
<evidence type="ECO:0000313" key="9">
    <source>
        <dbReference type="Proteomes" id="UP000280668"/>
    </source>
</evidence>
<dbReference type="PANTHER" id="PTHR32196:SF72">
    <property type="entry name" value="RIBOSE IMPORT PERMEASE PROTEIN RBSC"/>
    <property type="match status" value="1"/>
</dbReference>
<feature type="transmembrane region" description="Helical" evidence="7">
    <location>
        <begin position="251"/>
        <end position="269"/>
    </location>
</feature>
<accession>A0A3N2BFG5</accession>
<keyword evidence="4 7" id="KW-1133">Transmembrane helix</keyword>
<gene>
    <name evidence="8" type="ORF">EDD31_2370</name>
</gene>
<dbReference type="InterPro" id="IPR001851">
    <property type="entry name" value="ABC_transp_permease"/>
</dbReference>
<keyword evidence="9" id="KW-1185">Reference proteome</keyword>
<sequence>MSGVATAVRPVRNLSSTTIVYLVLLLAVIAGAVLTAMNGRNFFSTGNLRDILTATSILGFFAIGQTLVVLAGSLDLSVPFVGSLASLVGAVTMAGVTGNIVLGVLLALAISAAIGLVNGLIVAFWGVHGFIATLGMGLILSGYLGTNYPGPTSRLAPTAFELLGRSYIGPLPVSTLIMLGLAGLIILVLRQSTIGLHLYAVGGNREIARLSGIRVQPPIIFAHTMCSLLAGMAGLLYLSRTGGGSPTFAEQAGYDLLSIAAVVLGGTLLAGGKGKLLGTIGGVAIFAVMNNVMAVMDVNSFLRDVFRGAVIILAVAVYARRSITSRPPRFVSGKADTTPGAPDSVRTVDAQAQETR</sequence>
<dbReference type="RefSeq" id="WP_123304325.1">
    <property type="nucleotide sequence ID" value="NZ_RKHK01000001.1"/>
</dbReference>
<dbReference type="Proteomes" id="UP000280668">
    <property type="component" value="Unassembled WGS sequence"/>
</dbReference>
<keyword evidence="5 7" id="KW-0472">Membrane</keyword>
<evidence type="ECO:0000256" key="4">
    <source>
        <dbReference type="ARBA" id="ARBA00022989"/>
    </source>
</evidence>
<comment type="subcellular location">
    <subcellularLocation>
        <location evidence="1">Cell membrane</location>
        <topology evidence="1">Multi-pass membrane protein</topology>
    </subcellularLocation>
</comment>
<feature type="transmembrane region" description="Helical" evidence="7">
    <location>
        <begin position="120"/>
        <end position="144"/>
    </location>
</feature>
<evidence type="ECO:0000256" key="5">
    <source>
        <dbReference type="ARBA" id="ARBA00023136"/>
    </source>
</evidence>
<evidence type="ECO:0000256" key="1">
    <source>
        <dbReference type="ARBA" id="ARBA00004651"/>
    </source>
</evidence>
<evidence type="ECO:0000256" key="7">
    <source>
        <dbReference type="SAM" id="Phobius"/>
    </source>
</evidence>
<keyword evidence="3 7" id="KW-0812">Transmembrane</keyword>
<feature type="transmembrane region" description="Helical" evidence="7">
    <location>
        <begin position="167"/>
        <end position="189"/>
    </location>
</feature>
<evidence type="ECO:0000256" key="3">
    <source>
        <dbReference type="ARBA" id="ARBA00022692"/>
    </source>
</evidence>
<evidence type="ECO:0000313" key="8">
    <source>
        <dbReference type="EMBL" id="ROR73975.1"/>
    </source>
</evidence>
<evidence type="ECO:0000256" key="2">
    <source>
        <dbReference type="ARBA" id="ARBA00022475"/>
    </source>
</evidence>
<dbReference type="PANTHER" id="PTHR32196">
    <property type="entry name" value="ABC TRANSPORTER PERMEASE PROTEIN YPHD-RELATED-RELATED"/>
    <property type="match status" value="1"/>
</dbReference>
<reference evidence="8 9" key="1">
    <citation type="submission" date="2018-11" db="EMBL/GenBank/DDBJ databases">
        <title>Sequencing the genomes of 1000 actinobacteria strains.</title>
        <authorList>
            <person name="Klenk H.-P."/>
        </authorList>
    </citation>
    <scope>NUCLEOTIDE SEQUENCE [LARGE SCALE GENOMIC DNA]</scope>
    <source>
        <strain evidence="8 9">DSM 11294</strain>
    </source>
</reference>
<feature type="transmembrane region" description="Helical" evidence="7">
    <location>
        <begin position="51"/>
        <end position="72"/>
    </location>
</feature>
<comment type="caution">
    <text evidence="8">The sequence shown here is derived from an EMBL/GenBank/DDBJ whole genome shotgun (WGS) entry which is preliminary data.</text>
</comment>
<dbReference type="EMBL" id="RKHK01000001">
    <property type="protein sequence ID" value="ROR73975.1"/>
    <property type="molecule type" value="Genomic_DNA"/>
</dbReference>